<name>A0A2I6S6M7_9RHOO</name>
<reference evidence="3 4" key="1">
    <citation type="submission" date="2018-01" db="EMBL/GenBank/DDBJ databases">
        <authorList>
            <person name="Fu G.-Y."/>
        </authorList>
    </citation>
    <scope>NUCLEOTIDE SEQUENCE [LARGE SCALE GENOMIC DNA]</scope>
    <source>
        <strain evidence="3 4">SY39</strain>
    </source>
</reference>
<dbReference type="PRINTS" id="PR00111">
    <property type="entry name" value="ABHYDROLASE"/>
</dbReference>
<dbReference type="SUPFAM" id="SSF53474">
    <property type="entry name" value="alpha/beta-Hydrolases"/>
    <property type="match status" value="1"/>
</dbReference>
<sequence>MADTPLVLLHGWGMTPRIWNGLRICLSPRIAATPALPGHGSPASPGPELAAWADVLLAELPDACVLGGWSLGAMIALDIARRHPQRVRSLVLFGATPRFVSLPETLNEPAWAHGLDPATVNGFIAGFAADAEATLRRFLALQAMGESRRRGVVHSLGRAVVAPDETDAATLADGLAILANTDLREAIAGIEVPTTLIHSRDDALMPLGAAEWLARTLPDARLTVLDDCGHAPFVSRPEECARAMAGAFSDD</sequence>
<accession>A0A2I6S6M7</accession>
<dbReference type="InterPro" id="IPR000073">
    <property type="entry name" value="AB_hydrolase_1"/>
</dbReference>
<gene>
    <name evidence="3" type="ORF">C0099_08115</name>
</gene>
<evidence type="ECO:0000313" key="3">
    <source>
        <dbReference type="EMBL" id="AUN94898.1"/>
    </source>
</evidence>
<dbReference type="EMBL" id="CP025682">
    <property type="protein sequence ID" value="AUN94898.1"/>
    <property type="molecule type" value="Genomic_DNA"/>
</dbReference>
<keyword evidence="4" id="KW-1185">Reference proteome</keyword>
<organism evidence="3 4">
    <name type="scientific">Pseudazoarcus pumilus</name>
    <dbReference type="NCBI Taxonomy" id="2067960"/>
    <lineage>
        <taxon>Bacteria</taxon>
        <taxon>Pseudomonadati</taxon>
        <taxon>Pseudomonadota</taxon>
        <taxon>Betaproteobacteria</taxon>
        <taxon>Rhodocyclales</taxon>
        <taxon>Zoogloeaceae</taxon>
        <taxon>Pseudazoarcus</taxon>
    </lineage>
</organism>
<dbReference type="Proteomes" id="UP000242205">
    <property type="component" value="Chromosome"/>
</dbReference>
<dbReference type="Gene3D" id="3.40.50.1820">
    <property type="entry name" value="alpha/beta hydrolase"/>
    <property type="match status" value="1"/>
</dbReference>
<dbReference type="PANTHER" id="PTHR43798:SF31">
    <property type="entry name" value="AB HYDROLASE SUPERFAMILY PROTEIN YCLE"/>
    <property type="match status" value="1"/>
</dbReference>
<evidence type="ECO:0000256" key="1">
    <source>
        <dbReference type="ARBA" id="ARBA00022801"/>
    </source>
</evidence>
<dbReference type="InterPro" id="IPR050266">
    <property type="entry name" value="AB_hydrolase_sf"/>
</dbReference>
<evidence type="ECO:0000259" key="2">
    <source>
        <dbReference type="Pfam" id="PF12697"/>
    </source>
</evidence>
<evidence type="ECO:0000313" key="4">
    <source>
        <dbReference type="Proteomes" id="UP000242205"/>
    </source>
</evidence>
<feature type="domain" description="AB hydrolase-1" evidence="2">
    <location>
        <begin position="6"/>
        <end position="243"/>
    </location>
</feature>
<keyword evidence="1" id="KW-0378">Hydrolase</keyword>
<dbReference type="InterPro" id="IPR029058">
    <property type="entry name" value="AB_hydrolase_fold"/>
</dbReference>
<protein>
    <submittedName>
        <fullName evidence="3">Pimelyl-ACP methyl ester esterase</fullName>
    </submittedName>
</protein>
<dbReference type="OrthoDB" id="9798888at2"/>
<dbReference type="GO" id="GO:0016020">
    <property type="term" value="C:membrane"/>
    <property type="evidence" value="ECO:0007669"/>
    <property type="project" value="TreeGrafter"/>
</dbReference>
<dbReference type="RefSeq" id="WP_102246964.1">
    <property type="nucleotide sequence ID" value="NZ_CP025682.1"/>
</dbReference>
<dbReference type="Pfam" id="PF12697">
    <property type="entry name" value="Abhydrolase_6"/>
    <property type="match status" value="1"/>
</dbReference>
<dbReference type="GO" id="GO:0016787">
    <property type="term" value="F:hydrolase activity"/>
    <property type="evidence" value="ECO:0007669"/>
    <property type="project" value="UniProtKB-KW"/>
</dbReference>
<dbReference type="PANTHER" id="PTHR43798">
    <property type="entry name" value="MONOACYLGLYCEROL LIPASE"/>
    <property type="match status" value="1"/>
</dbReference>
<dbReference type="AlphaFoldDB" id="A0A2I6S6M7"/>
<dbReference type="KEGG" id="atw:C0099_08115"/>
<proteinExistence type="predicted"/>